<reference evidence="3" key="1">
    <citation type="submission" date="2017-08" db="EMBL/GenBank/DDBJ databases">
        <authorList>
            <person name="Varghese N."/>
            <person name="Submissions S."/>
        </authorList>
    </citation>
    <scope>NUCLEOTIDE SEQUENCE [LARGE SCALE GENOMIC DNA]</scope>
    <source>
        <strain evidence="3">DSM 23173</strain>
    </source>
</reference>
<organism evidence="2 3">
    <name type="scientific">Salinicoccus kekensis</name>
    <dbReference type="NCBI Taxonomy" id="714307"/>
    <lineage>
        <taxon>Bacteria</taxon>
        <taxon>Bacillati</taxon>
        <taxon>Bacillota</taxon>
        <taxon>Bacilli</taxon>
        <taxon>Bacillales</taxon>
        <taxon>Staphylococcaceae</taxon>
        <taxon>Salinicoccus</taxon>
    </lineage>
</organism>
<accession>A0A285UPY4</accession>
<evidence type="ECO:0000313" key="3">
    <source>
        <dbReference type="Proteomes" id="UP000219412"/>
    </source>
</evidence>
<dbReference type="Proteomes" id="UP000219412">
    <property type="component" value="Unassembled WGS sequence"/>
</dbReference>
<name>A0A285UPY4_9STAP</name>
<dbReference type="PROSITE" id="PS51257">
    <property type="entry name" value="PROKAR_LIPOPROTEIN"/>
    <property type="match status" value="1"/>
</dbReference>
<dbReference type="OrthoDB" id="2388392at2"/>
<evidence type="ECO:0000313" key="2">
    <source>
        <dbReference type="EMBL" id="SOC43940.1"/>
    </source>
</evidence>
<proteinExistence type="predicted"/>
<feature type="compositionally biased region" description="Acidic residues" evidence="1">
    <location>
        <begin position="53"/>
        <end position="63"/>
    </location>
</feature>
<sequence length="397" mass="44941">MKRLVTGTLVGMLFLTACGDEEQDEAVNSQQDTESQEEAENNNMENKEKNNELEEDAEAENNEETPSNTEAEQDAHEDSEMEMNDAASVDTDEGTSSEEDTHTKNTHFDINSKAVQDELFNIDDNTLTFSQDVITEGMTQSEIEDLYGEYDLVYPGHGRPVVIYDNLGVIYSESFPYGTDDEQAREDINPDENRVEDVLFYAGLPYDEVISAIGEPDTDVYETTEGPVSGLLLMEYNIDEQEDTITKGQFSLHEAENGELMVNILQINEEPTDAEATGMSESDVSDYDEETITSFIESYIDSLMDYYNNGDEDILLTMTPKESPNFQKIKRNKESDNFSNHETYHIEVLDITKESGEYSVTVEREYSHASSDGRETTEVIYTIVNTTNGFRVFDYEE</sequence>
<protein>
    <submittedName>
        <fullName evidence="2">Uncharacterized protein</fullName>
    </submittedName>
</protein>
<dbReference type="EMBL" id="OBQF01000005">
    <property type="protein sequence ID" value="SOC43940.1"/>
    <property type="molecule type" value="Genomic_DNA"/>
</dbReference>
<keyword evidence="3" id="KW-1185">Reference proteome</keyword>
<dbReference type="AlphaFoldDB" id="A0A285UPY4"/>
<gene>
    <name evidence="2" type="ORF">SAMN05878391_2190</name>
</gene>
<evidence type="ECO:0000256" key="1">
    <source>
        <dbReference type="SAM" id="MobiDB-lite"/>
    </source>
</evidence>
<dbReference type="RefSeq" id="WP_097041995.1">
    <property type="nucleotide sequence ID" value="NZ_OBQF01000005.1"/>
</dbReference>
<feature type="region of interest" description="Disordered" evidence="1">
    <location>
        <begin position="19"/>
        <end position="109"/>
    </location>
</feature>